<evidence type="ECO:0000313" key="4">
    <source>
        <dbReference type="Proteomes" id="UP000605992"/>
    </source>
</evidence>
<gene>
    <name evidence="3" type="ORF">Pth03_20450</name>
</gene>
<sequence>MGKLWLVALLLMVVACGETTPGPSGSSAQPSRPVSGHPSSGGSAEPGATPSQATPVGNTIDPHKTKWLSAEPTDGGKALLLTWWSGVEPCTALDRVDVSESADQVTVTIWEGKDRRHPDAVCIAIAIKKQTKVNLSTPLGNRKVIDGAKH</sequence>
<feature type="signal peptide" evidence="2">
    <location>
        <begin position="1"/>
        <end position="17"/>
    </location>
</feature>
<protein>
    <submittedName>
        <fullName evidence="3">Uncharacterized protein</fullName>
    </submittedName>
</protein>
<dbReference type="PROSITE" id="PS51257">
    <property type="entry name" value="PROKAR_LIPOPROTEIN"/>
    <property type="match status" value="1"/>
</dbReference>
<name>A0A8J3V272_9ACTN</name>
<accession>A0A8J3V272</accession>
<reference evidence="3" key="1">
    <citation type="submission" date="2021-01" db="EMBL/GenBank/DDBJ databases">
        <title>Whole genome shotgun sequence of Planotetraspora thailandica NBRC 104271.</title>
        <authorList>
            <person name="Komaki H."/>
            <person name="Tamura T."/>
        </authorList>
    </citation>
    <scope>NUCLEOTIDE SEQUENCE</scope>
    <source>
        <strain evidence="3">NBRC 104271</strain>
    </source>
</reference>
<evidence type="ECO:0000256" key="1">
    <source>
        <dbReference type="SAM" id="MobiDB-lite"/>
    </source>
</evidence>
<dbReference type="AlphaFoldDB" id="A0A8J3V272"/>
<dbReference type="EMBL" id="BOOR01000010">
    <property type="protein sequence ID" value="GII53656.1"/>
    <property type="molecule type" value="Genomic_DNA"/>
</dbReference>
<dbReference type="RefSeq" id="WP_203943900.1">
    <property type="nucleotide sequence ID" value="NZ_BOOR01000010.1"/>
</dbReference>
<proteinExistence type="predicted"/>
<evidence type="ECO:0000313" key="3">
    <source>
        <dbReference type="EMBL" id="GII53656.1"/>
    </source>
</evidence>
<feature type="region of interest" description="Disordered" evidence="1">
    <location>
        <begin position="20"/>
        <end position="71"/>
    </location>
</feature>
<keyword evidence="2" id="KW-0732">Signal</keyword>
<dbReference type="Proteomes" id="UP000605992">
    <property type="component" value="Unassembled WGS sequence"/>
</dbReference>
<feature type="compositionally biased region" description="Polar residues" evidence="1">
    <location>
        <begin position="21"/>
        <end position="42"/>
    </location>
</feature>
<feature type="chain" id="PRO_5038415861" evidence="2">
    <location>
        <begin position="18"/>
        <end position="150"/>
    </location>
</feature>
<organism evidence="3 4">
    <name type="scientific">Planotetraspora thailandica</name>
    <dbReference type="NCBI Taxonomy" id="487172"/>
    <lineage>
        <taxon>Bacteria</taxon>
        <taxon>Bacillati</taxon>
        <taxon>Actinomycetota</taxon>
        <taxon>Actinomycetes</taxon>
        <taxon>Streptosporangiales</taxon>
        <taxon>Streptosporangiaceae</taxon>
        <taxon>Planotetraspora</taxon>
    </lineage>
</organism>
<comment type="caution">
    <text evidence="3">The sequence shown here is derived from an EMBL/GenBank/DDBJ whole genome shotgun (WGS) entry which is preliminary data.</text>
</comment>
<evidence type="ECO:0000256" key="2">
    <source>
        <dbReference type="SAM" id="SignalP"/>
    </source>
</evidence>
<keyword evidence="4" id="KW-1185">Reference proteome</keyword>